<organism evidence="2 3">
    <name type="scientific">Daphnia magna</name>
    <dbReference type="NCBI Taxonomy" id="35525"/>
    <lineage>
        <taxon>Eukaryota</taxon>
        <taxon>Metazoa</taxon>
        <taxon>Ecdysozoa</taxon>
        <taxon>Arthropoda</taxon>
        <taxon>Crustacea</taxon>
        <taxon>Branchiopoda</taxon>
        <taxon>Diplostraca</taxon>
        <taxon>Cladocera</taxon>
        <taxon>Anomopoda</taxon>
        <taxon>Daphniidae</taxon>
        <taxon>Daphnia</taxon>
    </lineage>
</organism>
<keyword evidence="3" id="KW-1185">Reference proteome</keyword>
<reference evidence="2 3" key="1">
    <citation type="submission" date="2016-03" db="EMBL/GenBank/DDBJ databases">
        <title>EvidentialGene: Evidence-directed Construction of Genes on Genomes.</title>
        <authorList>
            <person name="Gilbert D.G."/>
            <person name="Choi J.-H."/>
            <person name="Mockaitis K."/>
            <person name="Colbourne J."/>
            <person name="Pfrender M."/>
        </authorList>
    </citation>
    <scope>NUCLEOTIDE SEQUENCE [LARGE SCALE GENOMIC DNA]</scope>
    <source>
        <strain evidence="2 3">Xinb3</strain>
        <tissue evidence="2">Complete organism</tissue>
    </source>
</reference>
<name>A0A162D468_9CRUS</name>
<protein>
    <submittedName>
        <fullName evidence="2">Uncharacterized protein</fullName>
    </submittedName>
</protein>
<keyword evidence="1" id="KW-0472">Membrane</keyword>
<feature type="non-terminal residue" evidence="2">
    <location>
        <position position="1"/>
    </location>
</feature>
<proteinExistence type="predicted"/>
<gene>
    <name evidence="2" type="ORF">APZ42_006064</name>
</gene>
<evidence type="ECO:0000256" key="1">
    <source>
        <dbReference type="SAM" id="Phobius"/>
    </source>
</evidence>
<feature type="transmembrane region" description="Helical" evidence="1">
    <location>
        <begin position="37"/>
        <end position="55"/>
    </location>
</feature>
<feature type="non-terminal residue" evidence="2">
    <location>
        <position position="91"/>
    </location>
</feature>
<sequence length="91" mass="10682">RKRKETVKLLGNALNEMNCTTSGRLTMWEFMFLFPHYPFAILLLQMSLLSRIITIKRVCRRGEGRQTGQTLGAYGIRKKSKTVFLFFVCYR</sequence>
<dbReference type="EMBL" id="LRGB01016849">
    <property type="protein sequence ID" value="KZR98494.1"/>
    <property type="molecule type" value="Genomic_DNA"/>
</dbReference>
<accession>A0A162D468</accession>
<keyword evidence="1" id="KW-0812">Transmembrane</keyword>
<comment type="caution">
    <text evidence="2">The sequence shown here is derived from an EMBL/GenBank/DDBJ whole genome shotgun (WGS) entry which is preliminary data.</text>
</comment>
<dbReference type="Proteomes" id="UP000076858">
    <property type="component" value="Unassembled WGS sequence"/>
</dbReference>
<evidence type="ECO:0000313" key="3">
    <source>
        <dbReference type="Proteomes" id="UP000076858"/>
    </source>
</evidence>
<dbReference type="AlphaFoldDB" id="A0A162D468"/>
<evidence type="ECO:0000313" key="2">
    <source>
        <dbReference type="EMBL" id="KZR98494.1"/>
    </source>
</evidence>
<keyword evidence="1" id="KW-1133">Transmembrane helix</keyword>